<dbReference type="AlphaFoldDB" id="A0A3L8RW51"/>
<comment type="caution">
    <text evidence="1">The sequence shown here is derived from an EMBL/GenBank/DDBJ whole genome shotgun (WGS) entry which is preliminary data.</text>
</comment>
<sequence length="86" mass="9678">MVSRPVIEKAQNILKIEYDEHCLTLSARINKICEENGGCEEDEGKLNHSRLYPLAQKGMTGTAASPNTSQMTAKLTRLRLFTVAWR</sequence>
<dbReference type="EMBL" id="QUSF01000159">
    <property type="protein sequence ID" value="RLV89060.1"/>
    <property type="molecule type" value="Genomic_DNA"/>
</dbReference>
<dbReference type="Proteomes" id="UP000276834">
    <property type="component" value="Unassembled WGS sequence"/>
</dbReference>
<reference evidence="1 2" key="1">
    <citation type="journal article" date="2018" name="Proc. R. Soc. B">
        <title>A non-coding region near Follistatin controls head colour polymorphism in the Gouldian finch.</title>
        <authorList>
            <person name="Toomey M.B."/>
            <person name="Marques C.I."/>
            <person name="Andrade P."/>
            <person name="Araujo P.M."/>
            <person name="Sabatino S."/>
            <person name="Gazda M.A."/>
            <person name="Afonso S."/>
            <person name="Lopes R.J."/>
            <person name="Corbo J.C."/>
            <person name="Carneiro M."/>
        </authorList>
    </citation>
    <scope>NUCLEOTIDE SEQUENCE [LARGE SCALE GENOMIC DNA]</scope>
    <source>
        <strain evidence="1">Red01</strain>
        <tissue evidence="1">Muscle</tissue>
    </source>
</reference>
<proteinExistence type="predicted"/>
<evidence type="ECO:0000313" key="2">
    <source>
        <dbReference type="Proteomes" id="UP000276834"/>
    </source>
</evidence>
<protein>
    <submittedName>
        <fullName evidence="1">Uncharacterized protein</fullName>
    </submittedName>
</protein>
<evidence type="ECO:0000313" key="1">
    <source>
        <dbReference type="EMBL" id="RLV89060.1"/>
    </source>
</evidence>
<organism evidence="1 2">
    <name type="scientific">Chloebia gouldiae</name>
    <name type="common">Gouldian finch</name>
    <name type="synonym">Erythrura gouldiae</name>
    <dbReference type="NCBI Taxonomy" id="44316"/>
    <lineage>
        <taxon>Eukaryota</taxon>
        <taxon>Metazoa</taxon>
        <taxon>Chordata</taxon>
        <taxon>Craniata</taxon>
        <taxon>Vertebrata</taxon>
        <taxon>Euteleostomi</taxon>
        <taxon>Archelosauria</taxon>
        <taxon>Archosauria</taxon>
        <taxon>Dinosauria</taxon>
        <taxon>Saurischia</taxon>
        <taxon>Theropoda</taxon>
        <taxon>Coelurosauria</taxon>
        <taxon>Aves</taxon>
        <taxon>Neognathae</taxon>
        <taxon>Neoaves</taxon>
        <taxon>Telluraves</taxon>
        <taxon>Australaves</taxon>
        <taxon>Passeriformes</taxon>
        <taxon>Passeroidea</taxon>
        <taxon>Passeridae</taxon>
        <taxon>Chloebia</taxon>
    </lineage>
</organism>
<accession>A0A3L8RW51</accession>
<name>A0A3L8RW51_CHLGU</name>
<keyword evidence="2" id="KW-1185">Reference proteome</keyword>
<gene>
    <name evidence="1" type="ORF">DV515_00015081</name>
</gene>